<dbReference type="Proteomes" id="UP000319257">
    <property type="component" value="Unassembled WGS sequence"/>
</dbReference>
<dbReference type="PRINTS" id="PR00411">
    <property type="entry name" value="PNDRDTASEI"/>
</dbReference>
<dbReference type="RefSeq" id="XP_030989072.1">
    <property type="nucleotide sequence ID" value="XM_031136101.1"/>
</dbReference>
<accession>A0A507AR53</accession>
<dbReference type="EMBL" id="SKBQ01000008">
    <property type="protein sequence ID" value="TPX07361.1"/>
    <property type="molecule type" value="Genomic_DNA"/>
</dbReference>
<dbReference type="Pfam" id="PF07992">
    <property type="entry name" value="Pyr_redox_2"/>
    <property type="match status" value="1"/>
</dbReference>
<keyword evidence="4" id="KW-1185">Reference proteome</keyword>
<dbReference type="GO" id="GO:0050660">
    <property type="term" value="F:flavin adenine dinucleotide binding"/>
    <property type="evidence" value="ECO:0007669"/>
    <property type="project" value="TreeGrafter"/>
</dbReference>
<dbReference type="GeneID" id="41969411"/>
<protein>
    <recommendedName>
        <fullName evidence="1">FAD/NAD(P)-binding domain-containing protein</fullName>
    </recommendedName>
</protein>
<sequence length="521" mass="55777">MQPAVHAAVRLGAACPASPVARFGTVLLISGRDFLKRSFSSTTSLRRKQHMSSPSLLPTALSQTALRSNTVLRTTARWLSFSPTTSSSSPVTPLDDSVANMGSLGESAPYRVLVIGGAYAGLSAALSICDMAAGRPARTSGEPIKAKTPLANGVDVTIVDERDGYYHLIGTPLALASNEYAEKAWVRYADVGALQRPNIRVVQGSAQSVDPTARKALILKSGCDKPVETEYDYLIAASGLRRVWPVVPQALTRKQYLVEAADHIKKVSEGKHGVVVVGGGAVGIEMATELKVVHPHLKVTLVHSRDRLLSAEDLPDEMKVRTLALVQEQGVEVLLERRLDSAVTVKTEDGSEAEEITFTNGEKLLTSNVIMAISRSVPTGSGYLPKAALDKEGLVKVSGSMNFPAEVPNSDRHFACGDMVSWSGIKRCGGAMHMGWAAANNLYEAMLKESDPTHEKDVVVLERWPSMIGLAVGKTAIASGPTGTRDGDETAKMFFEDDLGFGICWRHMALFGDKDLKPTAA</sequence>
<gene>
    <name evidence="2" type="ORF">E0L32_001964</name>
    <name evidence="3" type="ORF">E0L32_002169</name>
</gene>
<dbReference type="SUPFAM" id="SSF51905">
    <property type="entry name" value="FAD/NAD(P)-binding domain"/>
    <property type="match status" value="1"/>
</dbReference>
<dbReference type="PRINTS" id="PR00368">
    <property type="entry name" value="FADPNR"/>
</dbReference>
<dbReference type="InterPro" id="IPR036188">
    <property type="entry name" value="FAD/NAD-bd_sf"/>
</dbReference>
<organism evidence="2 4">
    <name type="scientific">Thyridium curvatum</name>
    <dbReference type="NCBI Taxonomy" id="1093900"/>
    <lineage>
        <taxon>Eukaryota</taxon>
        <taxon>Fungi</taxon>
        <taxon>Dikarya</taxon>
        <taxon>Ascomycota</taxon>
        <taxon>Pezizomycotina</taxon>
        <taxon>Sordariomycetes</taxon>
        <taxon>Sordariomycetidae</taxon>
        <taxon>Thyridiales</taxon>
        <taxon>Thyridiaceae</taxon>
        <taxon>Thyridium</taxon>
    </lineage>
</organism>
<dbReference type="GO" id="GO:0005737">
    <property type="term" value="C:cytoplasm"/>
    <property type="evidence" value="ECO:0007669"/>
    <property type="project" value="TreeGrafter"/>
</dbReference>
<dbReference type="InterPro" id="IPR023753">
    <property type="entry name" value="FAD/NAD-binding_dom"/>
</dbReference>
<comment type="caution">
    <text evidence="2">The sequence shown here is derived from an EMBL/GenBank/DDBJ whole genome shotgun (WGS) entry which is preliminary data.</text>
</comment>
<name>A0A507AR53_9PEZI</name>
<dbReference type="PANTHER" id="PTHR43735">
    <property type="entry name" value="APOPTOSIS-INDUCING FACTOR 1"/>
    <property type="match status" value="1"/>
</dbReference>
<dbReference type="Gene3D" id="3.50.50.60">
    <property type="entry name" value="FAD/NAD(P)-binding domain"/>
    <property type="match status" value="2"/>
</dbReference>
<dbReference type="EMBL" id="SKBQ01000008">
    <property type="protein sequence ID" value="TPX07566.1"/>
    <property type="molecule type" value="Genomic_DNA"/>
</dbReference>
<dbReference type="STRING" id="1093900.A0A507AR53"/>
<evidence type="ECO:0000313" key="4">
    <source>
        <dbReference type="Proteomes" id="UP000319257"/>
    </source>
</evidence>
<evidence type="ECO:0000313" key="3">
    <source>
        <dbReference type="EMBL" id="TPX07566.1"/>
    </source>
</evidence>
<evidence type="ECO:0000313" key="2">
    <source>
        <dbReference type="EMBL" id="TPX07361.1"/>
    </source>
</evidence>
<feature type="domain" description="FAD/NAD(P)-binding" evidence="1">
    <location>
        <begin position="110"/>
        <end position="435"/>
    </location>
</feature>
<dbReference type="OrthoDB" id="202203at2759"/>
<evidence type="ECO:0000259" key="1">
    <source>
        <dbReference type="Pfam" id="PF07992"/>
    </source>
</evidence>
<dbReference type="AlphaFoldDB" id="A0A507AR53"/>
<dbReference type="PANTHER" id="PTHR43735:SF24">
    <property type="entry name" value="NUCLEOTIDE-DISULPHIDE OXIDOREDUCTASE AMID-LIKE, PUTATIVE (AFU_ORTHOLOGUE AFUA_1G17180)-RELATED"/>
    <property type="match status" value="1"/>
</dbReference>
<proteinExistence type="predicted"/>
<dbReference type="GO" id="GO:0004174">
    <property type="term" value="F:electron-transferring-flavoprotein dehydrogenase activity"/>
    <property type="evidence" value="ECO:0007669"/>
    <property type="project" value="TreeGrafter"/>
</dbReference>
<reference evidence="2 4" key="1">
    <citation type="submission" date="2019-06" db="EMBL/GenBank/DDBJ databases">
        <title>Draft genome sequence of the filamentous fungus Phialemoniopsis curvata isolated from diesel fuel.</title>
        <authorList>
            <person name="Varaljay V.A."/>
            <person name="Lyon W.J."/>
            <person name="Crouch A.L."/>
            <person name="Drake C.E."/>
            <person name="Hollomon J.M."/>
            <person name="Nadeau L.J."/>
            <person name="Nunn H.S."/>
            <person name="Stevenson B.S."/>
            <person name="Bojanowski C.L."/>
            <person name="Crookes-Goodson W.J."/>
        </authorList>
    </citation>
    <scope>NUCLEOTIDE SEQUENCE [LARGE SCALE GENOMIC DNA]</scope>
    <source>
        <strain evidence="2 4">D216</strain>
    </source>
</reference>
<dbReference type="InParanoid" id="A0A507AR53"/>